<keyword evidence="1" id="KW-0472">Membrane</keyword>
<dbReference type="HOGENOM" id="CLU_1980638_0_0_11"/>
<keyword evidence="1" id="KW-0812">Transmembrane</keyword>
<dbReference type="InterPro" id="IPR021949">
    <property type="entry name" value="DUF3566_TM"/>
</dbReference>
<proteinExistence type="predicted"/>
<dbReference type="KEGG" id="twh:TWT_007"/>
<dbReference type="EMBL" id="AE014184">
    <property type="protein sequence ID" value="AAO44104.1"/>
    <property type="molecule type" value="Genomic_DNA"/>
</dbReference>
<sequence>MNTKLVKSSSSQAVLRLGSINVVSAARTAFVFSLAFSVVMFLLILMLYMFLNFAGVFNISAVGGTPEGAPADFTLSNAISPWTVLIFSLILAGTNVFTFTTGAIIFSVIYNVIARITGGLRFTFYR</sequence>
<feature type="transmembrane region" description="Helical" evidence="1">
    <location>
        <begin position="84"/>
        <end position="113"/>
    </location>
</feature>
<name>Q83H52_TROWT</name>
<dbReference type="GeneID" id="67387785"/>
<evidence type="ECO:0000313" key="4">
    <source>
        <dbReference type="Proteomes" id="UP000002200"/>
    </source>
</evidence>
<reference evidence="3 4" key="1">
    <citation type="journal article" date="2003" name="Genome Res.">
        <title>Tropheryma whipplei twist: a human pathogenic Actinobacteria with a reduced genome.</title>
        <authorList>
            <person name="Raoult D."/>
            <person name="Ogata H."/>
            <person name="Audic S."/>
            <person name="Robert C."/>
            <person name="Suhre K."/>
            <person name="Drancourt M."/>
            <person name="Claverie J.-M."/>
        </authorList>
    </citation>
    <scope>NUCLEOTIDE SEQUENCE [LARGE SCALE GENOMIC DNA]</scope>
    <source>
        <strain evidence="3 4">Twist</strain>
    </source>
</reference>
<dbReference type="STRING" id="203267.TWT_007"/>
<evidence type="ECO:0000259" key="2">
    <source>
        <dbReference type="Pfam" id="PF12089"/>
    </source>
</evidence>
<protein>
    <recommendedName>
        <fullName evidence="2">DUF3566 domain-containing protein</fullName>
    </recommendedName>
</protein>
<feature type="transmembrane region" description="Helical" evidence="1">
    <location>
        <begin position="29"/>
        <end position="51"/>
    </location>
</feature>
<evidence type="ECO:0000313" key="3">
    <source>
        <dbReference type="EMBL" id="AAO44104.1"/>
    </source>
</evidence>
<dbReference type="Pfam" id="PF12089">
    <property type="entry name" value="DUF3566"/>
    <property type="match status" value="1"/>
</dbReference>
<feature type="domain" description="DUF3566" evidence="2">
    <location>
        <begin position="12"/>
        <end position="124"/>
    </location>
</feature>
<gene>
    <name evidence="3" type="ordered locus">TWT_007</name>
</gene>
<keyword evidence="1" id="KW-1133">Transmembrane helix</keyword>
<accession>Q83H52</accession>
<keyword evidence="4" id="KW-1185">Reference proteome</keyword>
<dbReference type="AlphaFoldDB" id="Q83H52"/>
<evidence type="ECO:0000256" key="1">
    <source>
        <dbReference type="SAM" id="Phobius"/>
    </source>
</evidence>
<dbReference type="RefSeq" id="WP_011095980.1">
    <property type="nucleotide sequence ID" value="NC_004572.3"/>
</dbReference>
<organism evidence="3 4">
    <name type="scientific">Tropheryma whipplei (strain Twist)</name>
    <name type="common">Whipple's bacillus</name>
    <dbReference type="NCBI Taxonomy" id="203267"/>
    <lineage>
        <taxon>Bacteria</taxon>
        <taxon>Bacillati</taxon>
        <taxon>Actinomycetota</taxon>
        <taxon>Actinomycetes</taxon>
        <taxon>Micrococcales</taxon>
        <taxon>Tropherymataceae</taxon>
        <taxon>Tropheryma</taxon>
    </lineage>
</organism>
<dbReference type="Proteomes" id="UP000002200">
    <property type="component" value="Chromosome"/>
</dbReference>